<reference evidence="1" key="1">
    <citation type="journal article" date="2022" name="bioRxiv">
        <title>Sequencing and chromosome-scale assembly of the giantPleurodeles waltlgenome.</title>
        <authorList>
            <person name="Brown T."/>
            <person name="Elewa A."/>
            <person name="Iarovenko S."/>
            <person name="Subramanian E."/>
            <person name="Araus A.J."/>
            <person name="Petzold A."/>
            <person name="Susuki M."/>
            <person name="Suzuki K.-i.T."/>
            <person name="Hayashi T."/>
            <person name="Toyoda A."/>
            <person name="Oliveira C."/>
            <person name="Osipova E."/>
            <person name="Leigh N.D."/>
            <person name="Simon A."/>
            <person name="Yun M.H."/>
        </authorList>
    </citation>
    <scope>NUCLEOTIDE SEQUENCE</scope>
    <source>
        <strain evidence="1">20211129_DDA</strain>
        <tissue evidence="1">Liver</tissue>
    </source>
</reference>
<protein>
    <submittedName>
        <fullName evidence="1">Uncharacterized protein</fullName>
    </submittedName>
</protein>
<evidence type="ECO:0000313" key="1">
    <source>
        <dbReference type="EMBL" id="KAJ1178165.1"/>
    </source>
</evidence>
<proteinExistence type="predicted"/>
<accession>A0AAV7TNG1</accession>
<keyword evidence="2" id="KW-1185">Reference proteome</keyword>
<organism evidence="1 2">
    <name type="scientific">Pleurodeles waltl</name>
    <name type="common">Iberian ribbed newt</name>
    <dbReference type="NCBI Taxonomy" id="8319"/>
    <lineage>
        <taxon>Eukaryota</taxon>
        <taxon>Metazoa</taxon>
        <taxon>Chordata</taxon>
        <taxon>Craniata</taxon>
        <taxon>Vertebrata</taxon>
        <taxon>Euteleostomi</taxon>
        <taxon>Amphibia</taxon>
        <taxon>Batrachia</taxon>
        <taxon>Caudata</taxon>
        <taxon>Salamandroidea</taxon>
        <taxon>Salamandridae</taxon>
        <taxon>Pleurodelinae</taxon>
        <taxon>Pleurodeles</taxon>
    </lineage>
</organism>
<dbReference type="AlphaFoldDB" id="A0AAV7TNG1"/>
<evidence type="ECO:0000313" key="2">
    <source>
        <dbReference type="Proteomes" id="UP001066276"/>
    </source>
</evidence>
<dbReference type="EMBL" id="JANPWB010000006">
    <property type="protein sequence ID" value="KAJ1178165.1"/>
    <property type="molecule type" value="Genomic_DNA"/>
</dbReference>
<gene>
    <name evidence="1" type="ORF">NDU88_003412</name>
</gene>
<dbReference type="Proteomes" id="UP001066276">
    <property type="component" value="Chromosome 3_2"/>
</dbReference>
<comment type="caution">
    <text evidence="1">The sequence shown here is derived from an EMBL/GenBank/DDBJ whole genome shotgun (WGS) entry which is preliminary data.</text>
</comment>
<name>A0AAV7TNG1_PLEWA</name>
<sequence>MAERNERYYILTQGAQASWFGSAIHQARGISDHSLVAVPLRGPSRVLGLPPRLDGWSLRDREIFDAHLAQTEYKYAPEYFQYLRLGHALRKHIVEGEELPDVSPLQDRVLMEPIPEKGISVIYKKLMYNAPDVMGGVREAWSEDLGALDDEGWGEALKEPREIAIKARFRLIH</sequence>